<dbReference type="GO" id="GO:0008270">
    <property type="term" value="F:zinc ion binding"/>
    <property type="evidence" value="ECO:0007669"/>
    <property type="project" value="UniProtKB-KW"/>
</dbReference>
<dbReference type="SMART" id="SM00184">
    <property type="entry name" value="RING"/>
    <property type="match status" value="1"/>
</dbReference>
<accession>A0A3Q7HY98</accession>
<evidence type="ECO:0000256" key="2">
    <source>
        <dbReference type="ARBA" id="ARBA00012483"/>
    </source>
</evidence>
<feature type="region of interest" description="Disordered" evidence="9">
    <location>
        <begin position="1"/>
        <end position="44"/>
    </location>
</feature>
<dbReference type="Gramene" id="Solyc09g007620.2.1">
    <property type="protein sequence ID" value="Solyc09g007620.2.1"/>
    <property type="gene ID" value="Solyc09g007620.2"/>
</dbReference>
<organism evidence="11">
    <name type="scientific">Solanum lycopersicum</name>
    <name type="common">Tomato</name>
    <name type="synonym">Lycopersicon esculentum</name>
    <dbReference type="NCBI Taxonomy" id="4081"/>
    <lineage>
        <taxon>Eukaryota</taxon>
        <taxon>Viridiplantae</taxon>
        <taxon>Streptophyta</taxon>
        <taxon>Embryophyta</taxon>
        <taxon>Tracheophyta</taxon>
        <taxon>Spermatophyta</taxon>
        <taxon>Magnoliopsida</taxon>
        <taxon>eudicotyledons</taxon>
        <taxon>Gunneridae</taxon>
        <taxon>Pentapetalae</taxon>
        <taxon>asterids</taxon>
        <taxon>lamiids</taxon>
        <taxon>Solanales</taxon>
        <taxon>Solanaceae</taxon>
        <taxon>Solanoideae</taxon>
        <taxon>Solaneae</taxon>
        <taxon>Solanum</taxon>
        <taxon>Solanum subgen. Lycopersicon</taxon>
    </lineage>
</organism>
<keyword evidence="4" id="KW-0479">Metal-binding</keyword>
<protein>
    <recommendedName>
        <fullName evidence="2">RING-type E3 ubiquitin transferase</fullName>
        <ecNumber evidence="2">2.3.2.27</ecNumber>
    </recommendedName>
</protein>
<dbReference type="InterPro" id="IPR001841">
    <property type="entry name" value="Znf_RING"/>
</dbReference>
<comment type="catalytic activity">
    <reaction evidence="1">
        <text>S-ubiquitinyl-[E2 ubiquitin-conjugating enzyme]-L-cysteine + [acceptor protein]-L-lysine = [E2 ubiquitin-conjugating enzyme]-L-cysteine + N(6)-ubiquitinyl-[acceptor protein]-L-lysine.</text>
        <dbReference type="EC" id="2.3.2.27"/>
    </reaction>
</comment>
<evidence type="ECO:0000313" key="12">
    <source>
        <dbReference type="Proteomes" id="UP000004994"/>
    </source>
</evidence>
<evidence type="ECO:0000256" key="3">
    <source>
        <dbReference type="ARBA" id="ARBA00022679"/>
    </source>
</evidence>
<keyword evidence="7" id="KW-0862">Zinc</keyword>
<dbReference type="Gene3D" id="3.30.40.10">
    <property type="entry name" value="Zinc/RING finger domain, C3HC4 (zinc finger)"/>
    <property type="match status" value="1"/>
</dbReference>
<evidence type="ECO:0000256" key="8">
    <source>
        <dbReference type="PROSITE-ProRule" id="PRU00175"/>
    </source>
</evidence>
<dbReference type="InParanoid" id="A0A3Q7HY98"/>
<dbReference type="PANTHER" id="PTHR22937">
    <property type="entry name" value="E3 UBIQUITIN-PROTEIN LIGASE RNF165"/>
    <property type="match status" value="1"/>
</dbReference>
<keyword evidence="6" id="KW-0833">Ubl conjugation pathway</keyword>
<dbReference type="InterPro" id="IPR045191">
    <property type="entry name" value="MBR1/2-like"/>
</dbReference>
<dbReference type="OMA" id="RIDCGHM"/>
<keyword evidence="3" id="KW-0808">Transferase</keyword>
<dbReference type="Proteomes" id="UP000004994">
    <property type="component" value="Chromosome 9"/>
</dbReference>
<reference evidence="11" key="1">
    <citation type="journal article" date="2012" name="Nature">
        <title>The tomato genome sequence provides insights into fleshy fruit evolution.</title>
        <authorList>
            <consortium name="Tomato Genome Consortium"/>
        </authorList>
    </citation>
    <scope>NUCLEOTIDE SEQUENCE [LARGE SCALE GENOMIC DNA]</scope>
    <source>
        <strain evidence="11">cv. Heinz 1706</strain>
    </source>
</reference>
<keyword evidence="12" id="KW-1185">Reference proteome</keyword>
<reference evidence="11" key="2">
    <citation type="submission" date="2019-01" db="UniProtKB">
        <authorList>
            <consortium name="EnsemblPlants"/>
        </authorList>
    </citation>
    <scope>IDENTIFICATION</scope>
    <source>
        <strain evidence="11">cv. Heinz 1706</strain>
    </source>
</reference>
<proteinExistence type="predicted"/>
<evidence type="ECO:0000256" key="5">
    <source>
        <dbReference type="ARBA" id="ARBA00022771"/>
    </source>
</evidence>
<dbReference type="PaxDb" id="4081-Solyc09g007620.1.1"/>
<dbReference type="GO" id="GO:0061630">
    <property type="term" value="F:ubiquitin protein ligase activity"/>
    <property type="evidence" value="ECO:0000318"/>
    <property type="project" value="GO_Central"/>
</dbReference>
<feature type="domain" description="RING-type" evidence="10">
    <location>
        <begin position="102"/>
        <end position="143"/>
    </location>
</feature>
<dbReference type="Pfam" id="PF13639">
    <property type="entry name" value="zf-RING_2"/>
    <property type="match status" value="1"/>
</dbReference>
<evidence type="ECO:0000313" key="11">
    <source>
        <dbReference type="EnsemblPlants" id="Solyc09g007620.2.1"/>
    </source>
</evidence>
<name>A0A3Q7HY98_SOLLC</name>
<dbReference type="PANTHER" id="PTHR22937:SF205">
    <property type="entry name" value="RING-TYPE E3 UBIQUITIN TRANSFERASE"/>
    <property type="match status" value="1"/>
</dbReference>
<evidence type="ECO:0000256" key="4">
    <source>
        <dbReference type="ARBA" id="ARBA00022723"/>
    </source>
</evidence>
<evidence type="ECO:0000256" key="1">
    <source>
        <dbReference type="ARBA" id="ARBA00000900"/>
    </source>
</evidence>
<dbReference type="STRING" id="4081.A0A3Q7HY98"/>
<evidence type="ECO:0000259" key="10">
    <source>
        <dbReference type="PROSITE" id="PS50089"/>
    </source>
</evidence>
<dbReference type="EC" id="2.3.2.27" evidence="2"/>
<keyword evidence="5 8" id="KW-0863">Zinc-finger</keyword>
<dbReference type="PROSITE" id="PS50089">
    <property type="entry name" value="ZF_RING_2"/>
    <property type="match status" value="1"/>
</dbReference>
<dbReference type="AlphaFoldDB" id="A0A3Q7HY98"/>
<evidence type="ECO:0000256" key="7">
    <source>
        <dbReference type="ARBA" id="ARBA00022833"/>
    </source>
</evidence>
<evidence type="ECO:0000256" key="9">
    <source>
        <dbReference type="SAM" id="MobiDB-lite"/>
    </source>
</evidence>
<dbReference type="EnsemblPlants" id="Solyc09g007620.2.1">
    <property type="protein sequence ID" value="Solyc09g007620.2.1"/>
    <property type="gene ID" value="Solyc09g007620.2"/>
</dbReference>
<dbReference type="InterPro" id="IPR013083">
    <property type="entry name" value="Znf_RING/FYVE/PHD"/>
</dbReference>
<evidence type="ECO:0000256" key="6">
    <source>
        <dbReference type="ARBA" id="ARBA00022786"/>
    </source>
</evidence>
<feature type="compositionally biased region" description="Polar residues" evidence="9">
    <location>
        <begin position="1"/>
        <end position="20"/>
    </location>
</feature>
<sequence>MESYNSNGAMNGDGSSNAPISDNREGVTNVINPNVPENEGGEVRDSEVDRRNFLYQEVVERAISELEEHARAGFRAIPPLLNINLHVYEAANSTFSEPKDKCSVCLEEFCDKEELARIDCGHMYHIDCLKKWNLVVNTCPICRRRVAVICHFTLKIRAYLDRLAAANQLSSGSVN</sequence>
<dbReference type="SUPFAM" id="SSF57850">
    <property type="entry name" value="RING/U-box"/>
    <property type="match status" value="1"/>
</dbReference>